<organism evidence="1 2">
    <name type="scientific">Marinomonas communis</name>
    <dbReference type="NCBI Taxonomy" id="28254"/>
    <lineage>
        <taxon>Bacteria</taxon>
        <taxon>Pseudomonadati</taxon>
        <taxon>Pseudomonadota</taxon>
        <taxon>Gammaproteobacteria</taxon>
        <taxon>Oceanospirillales</taxon>
        <taxon>Oceanospirillaceae</taxon>
        <taxon>Marinomonas</taxon>
    </lineage>
</organism>
<proteinExistence type="predicted"/>
<comment type="caution">
    <text evidence="1">The sequence shown here is derived from an EMBL/GenBank/DDBJ whole genome shotgun (WGS) entry which is preliminary data.</text>
</comment>
<dbReference type="RefSeq" id="WP_133560326.1">
    <property type="nucleotide sequence ID" value="NZ_SNZA01000001.1"/>
</dbReference>
<dbReference type="OrthoDB" id="6107053at2"/>
<dbReference type="AlphaFoldDB" id="A0A4R6X9A2"/>
<evidence type="ECO:0000313" key="2">
    <source>
        <dbReference type="Proteomes" id="UP000295729"/>
    </source>
</evidence>
<reference evidence="1 2" key="1">
    <citation type="submission" date="2019-03" db="EMBL/GenBank/DDBJ databases">
        <title>Genomic Encyclopedia of Type Strains, Phase IV (KMG-IV): sequencing the most valuable type-strain genomes for metagenomic binning, comparative biology and taxonomic classification.</title>
        <authorList>
            <person name="Goeker M."/>
        </authorList>
    </citation>
    <scope>NUCLEOTIDE SEQUENCE [LARGE SCALE GENOMIC DNA]</scope>
    <source>
        <strain evidence="1 2">DSM 5604</strain>
    </source>
</reference>
<evidence type="ECO:0000313" key="1">
    <source>
        <dbReference type="EMBL" id="TDR15706.1"/>
    </source>
</evidence>
<gene>
    <name evidence="1" type="ORF">C8D85_1080</name>
</gene>
<evidence type="ECO:0008006" key="3">
    <source>
        <dbReference type="Google" id="ProtNLM"/>
    </source>
</evidence>
<dbReference type="EMBL" id="SNZA01000001">
    <property type="protein sequence ID" value="TDR15706.1"/>
    <property type="molecule type" value="Genomic_DNA"/>
</dbReference>
<protein>
    <recommendedName>
        <fullName evidence="3">Tfp pilus assembly protein PilX</fullName>
    </recommendedName>
</protein>
<keyword evidence="2" id="KW-1185">Reference proteome</keyword>
<sequence length="136" mass="15461">MSKTAKSRGWISVPVLLLVVMLGLLLLQQQTVINDHKRFQLATEVLSQNVVWHNAYLALSDLTPSPGGGPSCIGFCSPSVEGWQSKMLEGQRVWLQRKRLSSLSVERWCASFDKKHIKCWWHDDSGAKREMWLTLP</sequence>
<name>A0A4R6X9A2_9GAMM</name>
<dbReference type="Proteomes" id="UP000295729">
    <property type="component" value="Unassembled WGS sequence"/>
</dbReference>
<accession>A0A4R6X9A2</accession>